<dbReference type="AlphaFoldDB" id="A0A9K3E702"/>
<accession>A0A9K3E702</accession>
<organism evidence="3 4">
    <name type="scientific">Helianthus annuus</name>
    <name type="common">Common sunflower</name>
    <dbReference type="NCBI Taxonomy" id="4232"/>
    <lineage>
        <taxon>Eukaryota</taxon>
        <taxon>Viridiplantae</taxon>
        <taxon>Streptophyta</taxon>
        <taxon>Embryophyta</taxon>
        <taxon>Tracheophyta</taxon>
        <taxon>Spermatophyta</taxon>
        <taxon>Magnoliopsida</taxon>
        <taxon>eudicotyledons</taxon>
        <taxon>Gunneridae</taxon>
        <taxon>Pentapetalae</taxon>
        <taxon>asterids</taxon>
        <taxon>campanulids</taxon>
        <taxon>Asterales</taxon>
        <taxon>Asteraceae</taxon>
        <taxon>Asteroideae</taxon>
        <taxon>Heliantheae alliance</taxon>
        <taxon>Heliantheae</taxon>
        <taxon>Helianthus</taxon>
    </lineage>
</organism>
<dbReference type="Proteomes" id="UP000215914">
    <property type="component" value="Unassembled WGS sequence"/>
</dbReference>
<protein>
    <submittedName>
        <fullName evidence="3">Uncharacterized protein</fullName>
    </submittedName>
</protein>
<reference evidence="3" key="2">
    <citation type="submission" date="2020-06" db="EMBL/GenBank/DDBJ databases">
        <title>Helianthus annuus Genome sequencing and assembly Release 2.</title>
        <authorList>
            <person name="Gouzy J."/>
            <person name="Langlade N."/>
            <person name="Munos S."/>
        </authorList>
    </citation>
    <scope>NUCLEOTIDE SEQUENCE</scope>
    <source>
        <tissue evidence="3">Leaves</tissue>
    </source>
</reference>
<feature type="region of interest" description="Disordered" evidence="2">
    <location>
        <begin position="26"/>
        <end position="178"/>
    </location>
</feature>
<name>A0A9K3E702_HELAN</name>
<gene>
    <name evidence="3" type="ORF">HanXRQr2_Chr14g0626211</name>
</gene>
<proteinExistence type="predicted"/>
<dbReference type="Gramene" id="mRNA:HanXRQr2_Chr14g0626211">
    <property type="protein sequence ID" value="mRNA:HanXRQr2_Chr14g0626211"/>
    <property type="gene ID" value="HanXRQr2_Chr14g0626211"/>
</dbReference>
<sequence length="600" mass="67835">MATMPKRADEELWYLQIIKNFALPREEDLSAQPPAGAVVKTPKAEPRDTADIPVSNPKDPIDLEFSPEPLLKTETGKRKQVETEAEAQPAKKIPRRKINKRGNLDAFITKPPPEKETPAASIESSSVVNADLSPSPPCAPISKQPEGSKAVEVEKSADVESEKVANPETTDVDATHPKSPEVVTRDLEKGKSIREDLKKADEIHAPVWKLKKGDTFSDWCVCRDWLQGNFLPGEIKFQEGRPHEQTYHAYLEEVAIYTSTTHRIVRECRSMHKEWAAFEASKKKSAEDEARAALLRAKLEADWAKFESDQKTEEWSFAGWKRKAEAEAALLSKERKRWREICEKDDNEKMGLRNVINNLKAEVERLKKQDADIERLKQEKADAEAACDEARSHRERSEHRKVRTCATLALKDKKIDKLTSLLSEQEQIKAELESTKKDLQLEWVEKADTSRHLVEIEEKLESSKTARVTAKSQVEPMKNDMLWLKDHRIISVANSVLNPNELDETVAHLLVAARNDGYAQGYTECAQHVVSALKVDWDTSRSATHGVDTDAALAAAKAQYNTLQLPVMDLVTVALQSEDFMTRLREVFLNREDDNNEGLE</sequence>
<evidence type="ECO:0000313" key="4">
    <source>
        <dbReference type="Proteomes" id="UP000215914"/>
    </source>
</evidence>
<keyword evidence="1" id="KW-0175">Coiled coil</keyword>
<feature type="compositionally biased region" description="Basic and acidic residues" evidence="2">
    <location>
        <begin position="149"/>
        <end position="165"/>
    </location>
</feature>
<evidence type="ECO:0000256" key="1">
    <source>
        <dbReference type="SAM" id="Coils"/>
    </source>
</evidence>
<reference evidence="3" key="1">
    <citation type="journal article" date="2017" name="Nature">
        <title>The sunflower genome provides insights into oil metabolism, flowering and Asterid evolution.</title>
        <authorList>
            <person name="Badouin H."/>
            <person name="Gouzy J."/>
            <person name="Grassa C.J."/>
            <person name="Murat F."/>
            <person name="Staton S.E."/>
            <person name="Cottret L."/>
            <person name="Lelandais-Briere C."/>
            <person name="Owens G.L."/>
            <person name="Carrere S."/>
            <person name="Mayjonade B."/>
            <person name="Legrand L."/>
            <person name="Gill N."/>
            <person name="Kane N.C."/>
            <person name="Bowers J.E."/>
            <person name="Hubner S."/>
            <person name="Bellec A."/>
            <person name="Berard A."/>
            <person name="Berges H."/>
            <person name="Blanchet N."/>
            <person name="Boniface M.C."/>
            <person name="Brunel D."/>
            <person name="Catrice O."/>
            <person name="Chaidir N."/>
            <person name="Claudel C."/>
            <person name="Donnadieu C."/>
            <person name="Faraut T."/>
            <person name="Fievet G."/>
            <person name="Helmstetter N."/>
            <person name="King M."/>
            <person name="Knapp S.J."/>
            <person name="Lai Z."/>
            <person name="Le Paslier M.C."/>
            <person name="Lippi Y."/>
            <person name="Lorenzon L."/>
            <person name="Mandel J.R."/>
            <person name="Marage G."/>
            <person name="Marchand G."/>
            <person name="Marquand E."/>
            <person name="Bret-Mestries E."/>
            <person name="Morien E."/>
            <person name="Nambeesan S."/>
            <person name="Nguyen T."/>
            <person name="Pegot-Espagnet P."/>
            <person name="Pouilly N."/>
            <person name="Raftis F."/>
            <person name="Sallet E."/>
            <person name="Schiex T."/>
            <person name="Thomas J."/>
            <person name="Vandecasteele C."/>
            <person name="Vares D."/>
            <person name="Vear F."/>
            <person name="Vautrin S."/>
            <person name="Crespi M."/>
            <person name="Mangin B."/>
            <person name="Burke J.M."/>
            <person name="Salse J."/>
            <person name="Munos S."/>
            <person name="Vincourt P."/>
            <person name="Rieseberg L.H."/>
            <person name="Langlade N.B."/>
        </authorList>
    </citation>
    <scope>NUCLEOTIDE SEQUENCE</scope>
    <source>
        <tissue evidence="3">Leaves</tissue>
    </source>
</reference>
<keyword evidence="4" id="KW-1185">Reference proteome</keyword>
<comment type="caution">
    <text evidence="3">The sequence shown here is derived from an EMBL/GenBank/DDBJ whole genome shotgun (WGS) entry which is preliminary data.</text>
</comment>
<evidence type="ECO:0000313" key="3">
    <source>
        <dbReference type="EMBL" id="KAF5767597.1"/>
    </source>
</evidence>
<evidence type="ECO:0000256" key="2">
    <source>
        <dbReference type="SAM" id="MobiDB-lite"/>
    </source>
</evidence>
<feature type="coiled-coil region" evidence="1">
    <location>
        <begin position="321"/>
        <end position="442"/>
    </location>
</feature>
<dbReference type="EMBL" id="MNCJ02000329">
    <property type="protein sequence ID" value="KAF5767597.1"/>
    <property type="molecule type" value="Genomic_DNA"/>
</dbReference>